<organism evidence="1 2">
    <name type="scientific">Brachionus plicatilis</name>
    <name type="common">Marine rotifer</name>
    <name type="synonym">Brachionus muelleri</name>
    <dbReference type="NCBI Taxonomy" id="10195"/>
    <lineage>
        <taxon>Eukaryota</taxon>
        <taxon>Metazoa</taxon>
        <taxon>Spiralia</taxon>
        <taxon>Gnathifera</taxon>
        <taxon>Rotifera</taxon>
        <taxon>Eurotatoria</taxon>
        <taxon>Monogononta</taxon>
        <taxon>Pseudotrocha</taxon>
        <taxon>Ploima</taxon>
        <taxon>Brachionidae</taxon>
        <taxon>Brachionus</taxon>
    </lineage>
</organism>
<reference evidence="1 2" key="1">
    <citation type="journal article" date="2018" name="Sci. Rep.">
        <title>Genomic signatures of local adaptation to the degree of environmental predictability in rotifers.</title>
        <authorList>
            <person name="Franch-Gras L."/>
            <person name="Hahn C."/>
            <person name="Garcia-Roger E.M."/>
            <person name="Carmona M.J."/>
            <person name="Serra M."/>
            <person name="Gomez A."/>
        </authorList>
    </citation>
    <scope>NUCLEOTIDE SEQUENCE [LARGE SCALE GENOMIC DNA]</scope>
    <source>
        <strain evidence="1">HYR1</strain>
    </source>
</reference>
<comment type="caution">
    <text evidence="1">The sequence shown here is derived from an EMBL/GenBank/DDBJ whole genome shotgun (WGS) entry which is preliminary data.</text>
</comment>
<gene>
    <name evidence="1" type="ORF">BpHYR1_048194</name>
</gene>
<evidence type="ECO:0000313" key="2">
    <source>
        <dbReference type="Proteomes" id="UP000276133"/>
    </source>
</evidence>
<evidence type="ECO:0000313" key="1">
    <source>
        <dbReference type="EMBL" id="RMZ96687.1"/>
    </source>
</evidence>
<keyword evidence="2" id="KW-1185">Reference proteome</keyword>
<sequence>MQKEKINKKKV</sequence>
<protein>
    <submittedName>
        <fullName evidence="1">Uncharacterized protein</fullName>
    </submittedName>
</protein>
<dbReference type="EMBL" id="REGN01011967">
    <property type="protein sequence ID" value="RMZ96687.1"/>
    <property type="molecule type" value="Genomic_DNA"/>
</dbReference>
<dbReference type="Proteomes" id="UP000276133">
    <property type="component" value="Unassembled WGS sequence"/>
</dbReference>
<proteinExistence type="predicted"/>
<name>A0A3M7PD90_BRAPC</name>
<accession>A0A3M7PD90</accession>